<evidence type="ECO:0000313" key="5">
    <source>
        <dbReference type="Proteomes" id="UP000824120"/>
    </source>
</evidence>
<keyword evidence="1" id="KW-0863">Zinc-finger</keyword>
<feature type="region of interest" description="Disordered" evidence="2">
    <location>
        <begin position="1"/>
        <end position="84"/>
    </location>
</feature>
<dbReference type="EMBL" id="JACXVP010000009">
    <property type="protein sequence ID" value="KAG5585276.1"/>
    <property type="molecule type" value="Genomic_DNA"/>
</dbReference>
<dbReference type="InterPro" id="IPR001878">
    <property type="entry name" value="Znf_CCHC"/>
</dbReference>
<evidence type="ECO:0000259" key="3">
    <source>
        <dbReference type="PROSITE" id="PS50158"/>
    </source>
</evidence>
<reference evidence="4 5" key="1">
    <citation type="submission" date="2020-09" db="EMBL/GenBank/DDBJ databases">
        <title>De no assembly of potato wild relative species, Solanum commersonii.</title>
        <authorList>
            <person name="Cho K."/>
        </authorList>
    </citation>
    <scope>NUCLEOTIDE SEQUENCE [LARGE SCALE GENOMIC DNA]</scope>
    <source>
        <strain evidence="4">LZ3.2</strain>
        <tissue evidence="4">Leaf</tissue>
    </source>
</reference>
<dbReference type="PANTHER" id="PTHR31286">
    <property type="entry name" value="GLYCINE-RICH CELL WALL STRUCTURAL PROTEIN 1.8-LIKE"/>
    <property type="match status" value="1"/>
</dbReference>
<feature type="compositionally biased region" description="Basic and acidic residues" evidence="2">
    <location>
        <begin position="1"/>
        <end position="17"/>
    </location>
</feature>
<dbReference type="PANTHER" id="PTHR31286:SF177">
    <property type="entry name" value="ENDONUCLEASE_EXONUCLEASE_PHOSPHATASE"/>
    <property type="match status" value="1"/>
</dbReference>
<feature type="domain" description="CCHC-type" evidence="3">
    <location>
        <begin position="265"/>
        <end position="278"/>
    </location>
</feature>
<dbReference type="OrthoDB" id="424974at2759"/>
<dbReference type="InterPro" id="IPR040256">
    <property type="entry name" value="At4g02000-like"/>
</dbReference>
<organism evidence="4 5">
    <name type="scientific">Solanum commersonii</name>
    <name type="common">Commerson's wild potato</name>
    <name type="synonym">Commerson's nightshade</name>
    <dbReference type="NCBI Taxonomy" id="4109"/>
    <lineage>
        <taxon>Eukaryota</taxon>
        <taxon>Viridiplantae</taxon>
        <taxon>Streptophyta</taxon>
        <taxon>Embryophyta</taxon>
        <taxon>Tracheophyta</taxon>
        <taxon>Spermatophyta</taxon>
        <taxon>Magnoliopsida</taxon>
        <taxon>eudicotyledons</taxon>
        <taxon>Gunneridae</taxon>
        <taxon>Pentapetalae</taxon>
        <taxon>asterids</taxon>
        <taxon>lamiids</taxon>
        <taxon>Solanales</taxon>
        <taxon>Solanaceae</taxon>
        <taxon>Solanoideae</taxon>
        <taxon>Solaneae</taxon>
        <taxon>Solanum</taxon>
    </lineage>
</organism>
<evidence type="ECO:0000256" key="1">
    <source>
        <dbReference type="PROSITE-ProRule" id="PRU00047"/>
    </source>
</evidence>
<keyword evidence="1" id="KW-0862">Zinc</keyword>
<dbReference type="Proteomes" id="UP000824120">
    <property type="component" value="Chromosome 9"/>
</dbReference>
<keyword evidence="5" id="KW-1185">Reference proteome</keyword>
<dbReference type="Gene3D" id="4.10.60.10">
    <property type="entry name" value="Zinc finger, CCHC-type"/>
    <property type="match status" value="1"/>
</dbReference>
<proteinExistence type="predicted"/>
<dbReference type="GO" id="GO:0003676">
    <property type="term" value="F:nucleic acid binding"/>
    <property type="evidence" value="ECO:0007669"/>
    <property type="project" value="InterPro"/>
</dbReference>
<feature type="region of interest" description="Disordered" evidence="2">
    <location>
        <begin position="343"/>
        <end position="369"/>
    </location>
</feature>
<feature type="compositionally biased region" description="Basic and acidic residues" evidence="2">
    <location>
        <begin position="351"/>
        <end position="362"/>
    </location>
</feature>
<keyword evidence="1" id="KW-0479">Metal-binding</keyword>
<protein>
    <recommendedName>
        <fullName evidence="3">CCHC-type domain-containing protein</fullName>
    </recommendedName>
</protein>
<feature type="compositionally biased region" description="Polar residues" evidence="2">
    <location>
        <begin position="59"/>
        <end position="75"/>
    </location>
</feature>
<feature type="compositionally biased region" description="Basic and acidic residues" evidence="2">
    <location>
        <begin position="311"/>
        <end position="322"/>
    </location>
</feature>
<feature type="region of interest" description="Disordered" evidence="2">
    <location>
        <begin position="296"/>
        <end position="325"/>
    </location>
</feature>
<accession>A0A9J5XDJ2</accession>
<gene>
    <name evidence="4" type="ORF">H5410_045710</name>
</gene>
<evidence type="ECO:0000256" key="2">
    <source>
        <dbReference type="SAM" id="MobiDB-lite"/>
    </source>
</evidence>
<dbReference type="GO" id="GO:0008270">
    <property type="term" value="F:zinc ion binding"/>
    <property type="evidence" value="ECO:0007669"/>
    <property type="project" value="UniProtKB-KW"/>
</dbReference>
<comment type="caution">
    <text evidence="4">The sequence shown here is derived from an EMBL/GenBank/DDBJ whole genome shotgun (WGS) entry which is preliminary data.</text>
</comment>
<feature type="compositionally biased region" description="Basic and acidic residues" evidence="2">
    <location>
        <begin position="25"/>
        <end position="44"/>
    </location>
</feature>
<name>A0A9J5XDJ2_SOLCO</name>
<dbReference type="PROSITE" id="PS50158">
    <property type="entry name" value="ZF_CCHC"/>
    <property type="match status" value="1"/>
</dbReference>
<evidence type="ECO:0000313" key="4">
    <source>
        <dbReference type="EMBL" id="KAG5585276.1"/>
    </source>
</evidence>
<dbReference type="AlphaFoldDB" id="A0A9J5XDJ2"/>
<sequence length="369" mass="42323">MVERELDETRTNVHMEDSSQIQGKRTGDKESLSQDLHASKKPHDFTVPSVRNLPATMARNVSESPQMRHQNQRTDAISRDDSVETSANNLDHLQKDEETYDLAHPQFHQREEKQQVHELGESTIPQLDDHITKKQGKDVGMFPIDKSRDNVIPTFGKVFHSIDNNQQKCWVAKEHGKFNDLNGPRQVMRIQAWTPNFTPAEETPVVPIWISLSELPWHCYNKVFITGLLSPIGKVLYLDSASIKKTRGGQERVKKIEYDNIPDYCFYCKHQGHLESDCTIRQKDEEKKRELEIVRNKTTKDMDNNHQQPKGHKETGLKEEQSTKQAGIIAIPTQNTYINLDVQETPSTLETMDKHTGSKSDSKPQIAPQ</sequence>